<comment type="similarity">
    <text evidence="1">Belongs to the cycloisomerase 2 family.</text>
</comment>
<dbReference type="InterPro" id="IPR019405">
    <property type="entry name" value="Lactonase_7-beta_prop"/>
</dbReference>
<reference evidence="2" key="1">
    <citation type="submission" date="2016-10" db="EMBL/GenBank/DDBJ databases">
        <title>Sequence of Gallionella enrichment culture.</title>
        <authorList>
            <person name="Poehlein A."/>
            <person name="Muehling M."/>
            <person name="Daniel R."/>
        </authorList>
    </citation>
    <scope>NUCLEOTIDE SEQUENCE</scope>
</reference>
<evidence type="ECO:0000313" key="2">
    <source>
        <dbReference type="EMBL" id="OIQ97963.1"/>
    </source>
</evidence>
<dbReference type="Pfam" id="PF10282">
    <property type="entry name" value="Lactonase"/>
    <property type="match status" value="1"/>
</dbReference>
<comment type="caution">
    <text evidence="2">The sequence shown here is derived from an EMBL/GenBank/DDBJ whole genome shotgun (WGS) entry which is preliminary data.</text>
</comment>
<dbReference type="EMBL" id="MLJW01000125">
    <property type="protein sequence ID" value="OIQ97963.1"/>
    <property type="molecule type" value="Genomic_DNA"/>
</dbReference>
<dbReference type="GO" id="GO:0005829">
    <property type="term" value="C:cytosol"/>
    <property type="evidence" value="ECO:0007669"/>
    <property type="project" value="TreeGrafter"/>
</dbReference>
<proteinExistence type="inferred from homology"/>
<accession>A0A1J5S852</accession>
<dbReference type="InterPro" id="IPR011048">
    <property type="entry name" value="Haem_d1_sf"/>
</dbReference>
<protein>
    <submittedName>
        <fullName evidence="2">6-phosphogluconolactonase</fullName>
        <ecNumber evidence="2">3.1.1.31</ecNumber>
    </submittedName>
</protein>
<dbReference type="GO" id="GO:0017057">
    <property type="term" value="F:6-phosphogluconolactonase activity"/>
    <property type="evidence" value="ECO:0007669"/>
    <property type="project" value="UniProtKB-EC"/>
</dbReference>
<dbReference type="InterPro" id="IPR015943">
    <property type="entry name" value="WD40/YVTN_repeat-like_dom_sf"/>
</dbReference>
<sequence>MKKILVILFSFITIASFAQNKDFYLLVGTYTTDISVYKFNSATGKATFVSKISGTENPSYLAITKNEKFVYAVNENHNDKHGEVSAFSFDKKKGALTFLNKTETGGDDPCYVDVDSTGKWIVVANYSSGNLSALKTNADGSLQPLAQTIDHQGYSVNFLRQSKPHVHCTTFSPDGKYVFANDLGTDKVYQYKFDANNDQQPLIDSGITTEVTDGFGPRHITFHPNKKYAYLITEMAGKIVAYQYNDGILHDMQTIESDNTGGKEDKGSADIHITPNGQYLYTSNRAKANDITIYRIGSTGLLTELGHQSCLGVHPRNFTIDPTGKFLLVANRDTNNIVVFAIMKSTGMLVPTGTQIQIDKPVCLKMIPVN</sequence>
<dbReference type="EC" id="3.1.1.31" evidence="2"/>
<dbReference type="Gene3D" id="2.130.10.10">
    <property type="entry name" value="YVTN repeat-like/Quinoprotein amine dehydrogenase"/>
    <property type="match status" value="1"/>
</dbReference>
<dbReference type="InterPro" id="IPR050282">
    <property type="entry name" value="Cycloisomerase_2"/>
</dbReference>
<name>A0A1J5S852_9ZZZZ</name>
<dbReference type="SUPFAM" id="SSF51004">
    <property type="entry name" value="C-terminal (heme d1) domain of cytochrome cd1-nitrite reductase"/>
    <property type="match status" value="1"/>
</dbReference>
<evidence type="ECO:0000256" key="1">
    <source>
        <dbReference type="ARBA" id="ARBA00005564"/>
    </source>
</evidence>
<organism evidence="2">
    <name type="scientific">mine drainage metagenome</name>
    <dbReference type="NCBI Taxonomy" id="410659"/>
    <lineage>
        <taxon>unclassified sequences</taxon>
        <taxon>metagenomes</taxon>
        <taxon>ecological metagenomes</taxon>
    </lineage>
</organism>
<dbReference type="AlphaFoldDB" id="A0A1J5S852"/>
<keyword evidence="2" id="KW-0378">Hydrolase</keyword>
<gene>
    <name evidence="2" type="primary">pgl_12</name>
    <name evidence="2" type="ORF">GALL_200120</name>
</gene>
<dbReference type="PANTHER" id="PTHR30344">
    <property type="entry name" value="6-PHOSPHOGLUCONOLACTONASE-RELATED"/>
    <property type="match status" value="1"/>
</dbReference>
<dbReference type="FunFam" id="2.130.10.10:FF:000306">
    <property type="entry name" value="3-carboxymuconate cyclase"/>
    <property type="match status" value="1"/>
</dbReference>
<dbReference type="PANTHER" id="PTHR30344:SF1">
    <property type="entry name" value="6-PHOSPHOGLUCONOLACTONASE"/>
    <property type="match status" value="1"/>
</dbReference>